<evidence type="ECO:0000256" key="2">
    <source>
        <dbReference type="ARBA" id="ARBA00012513"/>
    </source>
</evidence>
<evidence type="ECO:0000313" key="23">
    <source>
        <dbReference type="Proteomes" id="UP001164929"/>
    </source>
</evidence>
<evidence type="ECO:0000256" key="4">
    <source>
        <dbReference type="ARBA" id="ARBA00022553"/>
    </source>
</evidence>
<proteinExistence type="predicted"/>
<keyword evidence="3" id="KW-0723">Serine/threonine-protein kinase</keyword>
<keyword evidence="4" id="KW-0597">Phosphoprotein</keyword>
<dbReference type="PANTHER" id="PTHR48053:SF145">
    <property type="entry name" value="PROTEIN KINASE DOMAIN-CONTAINING PROTEIN"/>
    <property type="match status" value="1"/>
</dbReference>
<dbReference type="Pfam" id="PF00069">
    <property type="entry name" value="Pkinase"/>
    <property type="match status" value="1"/>
</dbReference>
<dbReference type="GO" id="GO:0051707">
    <property type="term" value="P:response to other organism"/>
    <property type="evidence" value="ECO:0007669"/>
    <property type="project" value="UniProtKB-ARBA"/>
</dbReference>
<dbReference type="SUPFAM" id="SSF52058">
    <property type="entry name" value="L domain-like"/>
    <property type="match status" value="3"/>
</dbReference>
<keyword evidence="12" id="KW-0067">ATP-binding</keyword>
<evidence type="ECO:0000256" key="14">
    <source>
        <dbReference type="ARBA" id="ARBA00023136"/>
    </source>
</evidence>
<keyword evidence="5" id="KW-0433">Leucine-rich repeat</keyword>
<keyword evidence="7 19" id="KW-0812">Transmembrane</keyword>
<dbReference type="Pfam" id="PF00560">
    <property type="entry name" value="LRR_1"/>
    <property type="match status" value="6"/>
</dbReference>
<dbReference type="InterPro" id="IPR001611">
    <property type="entry name" value="Leu-rich_rpt"/>
</dbReference>
<dbReference type="FunFam" id="3.80.10.10:FF:000453">
    <property type="entry name" value="Leucine-rich receptor-like protein kinase family protein"/>
    <property type="match status" value="1"/>
</dbReference>
<evidence type="ECO:0000256" key="7">
    <source>
        <dbReference type="ARBA" id="ARBA00022692"/>
    </source>
</evidence>
<dbReference type="Gene3D" id="1.10.510.10">
    <property type="entry name" value="Transferase(Phosphotransferase) domain 1"/>
    <property type="match status" value="1"/>
</dbReference>
<sequence length="1220" mass="134704">MTRTLQRIFHFLVLSSAFVLITAQREAETLLNWKNSLNFPTLPSWTLNSGSSPCNWTGIRCNGEGSIIEINLENSGLDGTLDRFDSSSFPNLSSLNLNLNNLVGDIPFGIGNATKLISLDLSSNNFTNQIPPEIGNLKELQVLRLYNNSLTGPIPHQLSNLQKVWLLDLSANYLTDPDPVQFKGMASLTELRLSYILLEAVPAFIAECPNLIFLDLSDNLITGQIPMPLLSRLKRLEFLNLTKNSVEGPLSTNIGNFRNLRHLRLGMNKLNGTIPYEIGLLSNLEVLELHENGFDGPMPSSVGNLRMLRNLNLKLSGLNSSIPEELGLCTNLTYLELSSNSLIGALPLSMASLTQIREFGISDNKLSGNIHPSLLSNWSELVSLQLQINNFSGTVPPQIGTLHKLKLLYLFQNRLSGPIPIEIGNLSNLIELQLADNFFTGSIPPTIGNLSSLTKLILPHNQLNGKLPPELGNIKSLEELDLSENDLQGTLPLSITGLRNLNLFYVASNNFSGSIPEDFGPDFLRNATFSYNNFSGKLPPGICNGGKLIYLAANRNNLVGPIPSSLRNCTGLIRVRLEQNLLDGDVSNAFGMYPNLEFIDLGDNQLSGMLSSNWGQCTILSNFRIAGNMMSGSIPPELGNLTELQNLDLSGNQLIGKIPIELFSSSKLNRFNLSNNQLSDHIPEEVGMLSQLQYLDFSQNNLSGRIPEELGDCQALIFLDLSNNRLNGTMPYQIGNLVALQIVLDLSQNLITGEISSQLQKLTRLEILNISHNHLSGPIPSSFQDLLSLQEVDISHNNLEGPLPDNKAFRRAPAVSLVGNPGLCGEKAQGLNPCRRETSSEKHNKGNRRKLIVVIVIPLSISAILLILFGILIFRRHSRADRDKMKKDSEGGSSFSVWNYNKRTEFNDIITATENFDDKYCIGNGGQGNVYKAMLPSGDVFAVKRLHPSEDNEFSKEYQLKNFKAEMYSLAEIRHRNVVKMYGFSSYSGSLFFVYEFVERGSMGKLLNEEKEAKLWNWDLRLQAIKGVAHGLSYLHHDCTPAIVHRDISANNILLDAAFEPKISDFGTARLLSEGESNWTLPVGSYGYMAPELASTGQVTEKLDVYSFGVVALEVLMGKHPGEMLLHLQSGGHDIPFSNLLDERLTPPVGPIVQELVLVTALALLCVQEYPISRPTMHQVCSKLSARTSLHVPAPLRLLTLRNLMNMLKDQASSSVTSYV</sequence>
<dbReference type="SUPFAM" id="SSF56112">
    <property type="entry name" value="Protein kinase-like (PK-like)"/>
    <property type="match status" value="1"/>
</dbReference>
<feature type="transmembrane region" description="Helical" evidence="19">
    <location>
        <begin position="851"/>
        <end position="874"/>
    </location>
</feature>
<dbReference type="InterPro" id="IPR011009">
    <property type="entry name" value="Kinase-like_dom_sf"/>
</dbReference>
<comment type="caution">
    <text evidence="22">The sequence shown here is derived from an EMBL/GenBank/DDBJ whole genome shotgun (WGS) entry which is preliminary data.</text>
</comment>
<evidence type="ECO:0000256" key="3">
    <source>
        <dbReference type="ARBA" id="ARBA00022527"/>
    </source>
</evidence>
<keyword evidence="16" id="KW-0325">Glycoprotein</keyword>
<evidence type="ECO:0000256" key="8">
    <source>
        <dbReference type="ARBA" id="ARBA00022729"/>
    </source>
</evidence>
<evidence type="ECO:0000256" key="9">
    <source>
        <dbReference type="ARBA" id="ARBA00022737"/>
    </source>
</evidence>
<keyword evidence="9" id="KW-0677">Repeat</keyword>
<evidence type="ECO:0000259" key="21">
    <source>
        <dbReference type="PROSITE" id="PS50011"/>
    </source>
</evidence>
<dbReference type="SMART" id="SM00369">
    <property type="entry name" value="LRR_TYP"/>
    <property type="match status" value="10"/>
</dbReference>
<dbReference type="InterPro" id="IPR013210">
    <property type="entry name" value="LRR_N_plant-typ"/>
</dbReference>
<evidence type="ECO:0000256" key="11">
    <source>
        <dbReference type="ARBA" id="ARBA00022777"/>
    </source>
</evidence>
<dbReference type="InterPro" id="IPR055414">
    <property type="entry name" value="LRR_R13L4/SHOC2-like"/>
</dbReference>
<dbReference type="Pfam" id="PF23598">
    <property type="entry name" value="LRR_14"/>
    <property type="match status" value="1"/>
</dbReference>
<feature type="signal peptide" evidence="20">
    <location>
        <begin position="1"/>
        <end position="23"/>
    </location>
</feature>
<dbReference type="EMBL" id="JAQIZT010000014">
    <property type="protein sequence ID" value="KAJ6973776.1"/>
    <property type="molecule type" value="Genomic_DNA"/>
</dbReference>
<evidence type="ECO:0000256" key="12">
    <source>
        <dbReference type="ARBA" id="ARBA00022840"/>
    </source>
</evidence>
<feature type="domain" description="Protein kinase" evidence="21">
    <location>
        <begin position="916"/>
        <end position="1190"/>
    </location>
</feature>
<evidence type="ECO:0000256" key="10">
    <source>
        <dbReference type="ARBA" id="ARBA00022741"/>
    </source>
</evidence>
<dbReference type="GO" id="GO:0006952">
    <property type="term" value="P:defense response"/>
    <property type="evidence" value="ECO:0007669"/>
    <property type="project" value="UniProtKB-ARBA"/>
</dbReference>
<dbReference type="FunFam" id="3.80.10.10:FF:000910">
    <property type="entry name" value="MDIS1-interacting receptor like kinase 2"/>
    <property type="match status" value="1"/>
</dbReference>
<keyword evidence="13 19" id="KW-1133">Transmembrane helix</keyword>
<dbReference type="Gene3D" id="3.80.10.10">
    <property type="entry name" value="Ribonuclease Inhibitor"/>
    <property type="match status" value="6"/>
</dbReference>
<keyword evidence="8 20" id="KW-0732">Signal</keyword>
<evidence type="ECO:0000256" key="19">
    <source>
        <dbReference type="SAM" id="Phobius"/>
    </source>
</evidence>
<evidence type="ECO:0000256" key="6">
    <source>
        <dbReference type="ARBA" id="ARBA00022679"/>
    </source>
</evidence>
<dbReference type="FunFam" id="3.30.200.20:FF:000309">
    <property type="entry name" value="Leucine-rich repeat receptor protein kinase MSP1"/>
    <property type="match status" value="1"/>
</dbReference>
<dbReference type="Pfam" id="PF08263">
    <property type="entry name" value="LRRNT_2"/>
    <property type="match status" value="1"/>
</dbReference>
<evidence type="ECO:0000256" key="1">
    <source>
        <dbReference type="ARBA" id="ARBA00004479"/>
    </source>
</evidence>
<evidence type="ECO:0000256" key="18">
    <source>
        <dbReference type="ARBA" id="ARBA00048679"/>
    </source>
</evidence>
<dbReference type="InterPro" id="IPR032675">
    <property type="entry name" value="LRR_dom_sf"/>
</dbReference>
<evidence type="ECO:0000256" key="5">
    <source>
        <dbReference type="ARBA" id="ARBA00022614"/>
    </source>
</evidence>
<keyword evidence="10" id="KW-0547">Nucleotide-binding</keyword>
<keyword evidence="6" id="KW-0808">Transferase</keyword>
<reference evidence="22" key="1">
    <citation type="journal article" date="2023" name="Mol. Ecol. Resour.">
        <title>Chromosome-level genome assembly of a triploid poplar Populus alba 'Berolinensis'.</title>
        <authorList>
            <person name="Chen S."/>
            <person name="Yu Y."/>
            <person name="Wang X."/>
            <person name="Wang S."/>
            <person name="Zhang T."/>
            <person name="Zhou Y."/>
            <person name="He R."/>
            <person name="Meng N."/>
            <person name="Wang Y."/>
            <person name="Liu W."/>
            <person name="Liu Z."/>
            <person name="Liu J."/>
            <person name="Guo Q."/>
            <person name="Huang H."/>
            <person name="Sederoff R.R."/>
            <person name="Wang G."/>
            <person name="Qu G."/>
            <person name="Chen S."/>
        </authorList>
    </citation>
    <scope>NUCLEOTIDE SEQUENCE</scope>
    <source>
        <strain evidence="22">SC-2020</strain>
    </source>
</reference>
<evidence type="ECO:0000256" key="15">
    <source>
        <dbReference type="ARBA" id="ARBA00023170"/>
    </source>
</evidence>
<dbReference type="FunFam" id="1.10.510.10:FF:001023">
    <property type="entry name" value="Os07g0541700 protein"/>
    <property type="match status" value="1"/>
</dbReference>
<comment type="catalytic activity">
    <reaction evidence="17">
        <text>L-threonyl-[protein] + ATP = O-phospho-L-threonyl-[protein] + ADP + H(+)</text>
        <dbReference type="Rhea" id="RHEA:46608"/>
        <dbReference type="Rhea" id="RHEA-COMP:11060"/>
        <dbReference type="Rhea" id="RHEA-COMP:11605"/>
        <dbReference type="ChEBI" id="CHEBI:15378"/>
        <dbReference type="ChEBI" id="CHEBI:30013"/>
        <dbReference type="ChEBI" id="CHEBI:30616"/>
        <dbReference type="ChEBI" id="CHEBI:61977"/>
        <dbReference type="ChEBI" id="CHEBI:456216"/>
        <dbReference type="EC" id="2.7.11.1"/>
    </reaction>
</comment>
<dbReference type="FunFam" id="3.80.10.10:FF:000177">
    <property type="entry name" value="Leucine-rich repeat receptor-like serine/threonine-protein kinase At1g17230"/>
    <property type="match status" value="1"/>
</dbReference>
<dbReference type="GO" id="GO:0004674">
    <property type="term" value="F:protein serine/threonine kinase activity"/>
    <property type="evidence" value="ECO:0007669"/>
    <property type="project" value="UniProtKB-KW"/>
</dbReference>
<dbReference type="SMART" id="SM00365">
    <property type="entry name" value="LRR_SD22"/>
    <property type="match status" value="6"/>
</dbReference>
<evidence type="ECO:0000256" key="17">
    <source>
        <dbReference type="ARBA" id="ARBA00047899"/>
    </source>
</evidence>
<dbReference type="Proteomes" id="UP001164929">
    <property type="component" value="Chromosome 14"/>
</dbReference>
<gene>
    <name evidence="22" type="ORF">NC653_033949</name>
</gene>
<feature type="chain" id="PRO_5041962263" description="non-specific serine/threonine protein kinase" evidence="20">
    <location>
        <begin position="24"/>
        <end position="1220"/>
    </location>
</feature>
<comment type="catalytic activity">
    <reaction evidence="18">
        <text>L-seryl-[protein] + ATP = O-phospho-L-seryl-[protein] + ADP + H(+)</text>
        <dbReference type="Rhea" id="RHEA:17989"/>
        <dbReference type="Rhea" id="RHEA-COMP:9863"/>
        <dbReference type="Rhea" id="RHEA-COMP:11604"/>
        <dbReference type="ChEBI" id="CHEBI:15378"/>
        <dbReference type="ChEBI" id="CHEBI:29999"/>
        <dbReference type="ChEBI" id="CHEBI:30616"/>
        <dbReference type="ChEBI" id="CHEBI:83421"/>
        <dbReference type="ChEBI" id="CHEBI:456216"/>
        <dbReference type="EC" id="2.7.11.1"/>
    </reaction>
</comment>
<dbReference type="InterPro" id="IPR000719">
    <property type="entry name" value="Prot_kinase_dom"/>
</dbReference>
<evidence type="ECO:0000256" key="20">
    <source>
        <dbReference type="SAM" id="SignalP"/>
    </source>
</evidence>
<organism evidence="22 23">
    <name type="scientific">Populus alba x Populus x berolinensis</name>
    <dbReference type="NCBI Taxonomy" id="444605"/>
    <lineage>
        <taxon>Eukaryota</taxon>
        <taxon>Viridiplantae</taxon>
        <taxon>Streptophyta</taxon>
        <taxon>Embryophyta</taxon>
        <taxon>Tracheophyta</taxon>
        <taxon>Spermatophyta</taxon>
        <taxon>Magnoliopsida</taxon>
        <taxon>eudicotyledons</taxon>
        <taxon>Gunneridae</taxon>
        <taxon>Pentapetalae</taxon>
        <taxon>rosids</taxon>
        <taxon>fabids</taxon>
        <taxon>Malpighiales</taxon>
        <taxon>Salicaceae</taxon>
        <taxon>Saliceae</taxon>
        <taxon>Populus</taxon>
    </lineage>
</organism>
<name>A0AAD6PZW6_9ROSI</name>
<dbReference type="InterPro" id="IPR051716">
    <property type="entry name" value="Plant_RL_S/T_kinase"/>
</dbReference>
<dbReference type="AlphaFoldDB" id="A0AAD6PZW6"/>
<comment type="subcellular location">
    <subcellularLocation>
        <location evidence="1">Membrane</location>
        <topology evidence="1">Single-pass type I membrane protein</topology>
    </subcellularLocation>
</comment>
<evidence type="ECO:0000256" key="13">
    <source>
        <dbReference type="ARBA" id="ARBA00022989"/>
    </source>
</evidence>
<dbReference type="InterPro" id="IPR008266">
    <property type="entry name" value="Tyr_kinase_AS"/>
</dbReference>
<dbReference type="PROSITE" id="PS50011">
    <property type="entry name" value="PROTEIN_KINASE_DOM"/>
    <property type="match status" value="1"/>
</dbReference>
<keyword evidence="23" id="KW-1185">Reference proteome</keyword>
<keyword evidence="14 19" id="KW-0472">Membrane</keyword>
<keyword evidence="11 22" id="KW-0418">Kinase</keyword>
<protein>
    <recommendedName>
        <fullName evidence="2">non-specific serine/threonine protein kinase</fullName>
        <ecNumber evidence="2">2.7.11.1</ecNumber>
    </recommendedName>
</protein>
<dbReference type="GO" id="GO:0005524">
    <property type="term" value="F:ATP binding"/>
    <property type="evidence" value="ECO:0007669"/>
    <property type="project" value="UniProtKB-KW"/>
</dbReference>
<dbReference type="EC" id="2.7.11.1" evidence="2"/>
<evidence type="ECO:0000256" key="16">
    <source>
        <dbReference type="ARBA" id="ARBA00023180"/>
    </source>
</evidence>
<accession>A0AAD6PZW6</accession>
<dbReference type="Gene3D" id="3.30.200.20">
    <property type="entry name" value="Phosphorylase Kinase, domain 1"/>
    <property type="match status" value="1"/>
</dbReference>
<dbReference type="Pfam" id="PF13855">
    <property type="entry name" value="LRR_8"/>
    <property type="match status" value="3"/>
</dbReference>
<dbReference type="PROSITE" id="PS00109">
    <property type="entry name" value="PROTEIN_KINASE_TYR"/>
    <property type="match status" value="1"/>
</dbReference>
<evidence type="ECO:0000313" key="22">
    <source>
        <dbReference type="EMBL" id="KAJ6973776.1"/>
    </source>
</evidence>
<keyword evidence="15 22" id="KW-0675">Receptor</keyword>
<dbReference type="FunFam" id="3.80.10.10:FF:000488">
    <property type="entry name" value="MDIS1-interacting receptor like kinase 2"/>
    <property type="match status" value="1"/>
</dbReference>
<dbReference type="InterPro" id="IPR003591">
    <property type="entry name" value="Leu-rich_rpt_typical-subtyp"/>
</dbReference>
<dbReference type="GO" id="GO:0016020">
    <property type="term" value="C:membrane"/>
    <property type="evidence" value="ECO:0007669"/>
    <property type="project" value="UniProtKB-SubCell"/>
</dbReference>
<dbReference type="PRINTS" id="PR00019">
    <property type="entry name" value="LEURICHRPT"/>
</dbReference>
<dbReference type="PANTHER" id="PTHR48053">
    <property type="entry name" value="LEUCINE RICH REPEAT FAMILY PROTEIN, EXPRESSED"/>
    <property type="match status" value="1"/>
</dbReference>
<dbReference type="GO" id="GO:0009791">
    <property type="term" value="P:post-embryonic development"/>
    <property type="evidence" value="ECO:0007669"/>
    <property type="project" value="UniProtKB-ARBA"/>
</dbReference>